<sequence length="343" mass="37243">MTIIERGRLRPFTGTITGADPFAEIEDGAVVVEEDTVIAFGPALEIIADNPDIPVVPVDTLLTPGLVDVHIHYPQTRIVGTFAGELLEWLETVTFPEEARFEDPDYAAEVAVEFFDRLEAVGTTDATIFCTSSPVSVDALFTEAMTRTIRVRAGLVMMDRNAPSALLTPAQDAYDQSKALIERWHGADDGRLSYMITPRFAPTSTPELLEAAGALWREHPTCGMQTHLSENSAEVEWVARLFPDAPDYLGVYERFGVLGPGAIFAHAIHLADREVGALAEHDAVVAHCPTANRFLKSGRCDVTRLLKAGVTVKLGTDIGGGTTFDIMEVAAEAEGVPRRSRPQ</sequence>
<gene>
    <name evidence="6" type="ORF">JCR33_06880</name>
</gene>
<evidence type="ECO:0000259" key="5">
    <source>
        <dbReference type="Pfam" id="PF01979"/>
    </source>
</evidence>
<dbReference type="SUPFAM" id="SSF51556">
    <property type="entry name" value="Metallo-dependent hydrolases"/>
    <property type="match status" value="1"/>
</dbReference>
<dbReference type="Gene3D" id="3.20.20.140">
    <property type="entry name" value="Metal-dependent hydrolases"/>
    <property type="match status" value="1"/>
</dbReference>
<evidence type="ECO:0000313" key="7">
    <source>
        <dbReference type="Proteomes" id="UP000609531"/>
    </source>
</evidence>
<keyword evidence="7" id="KW-1185">Reference proteome</keyword>
<comment type="cofactor">
    <cofactor evidence="1">
        <name>Zn(2+)</name>
        <dbReference type="ChEBI" id="CHEBI:29105"/>
    </cofactor>
</comment>
<dbReference type="SUPFAM" id="SSF51338">
    <property type="entry name" value="Composite domain of metallo-dependent hydrolases"/>
    <property type="match status" value="1"/>
</dbReference>
<dbReference type="GO" id="GO:0008892">
    <property type="term" value="F:guanine deaminase activity"/>
    <property type="evidence" value="ECO:0007669"/>
    <property type="project" value="UniProtKB-EC"/>
</dbReference>
<dbReference type="EC" id="3.5.4.3" evidence="6"/>
<dbReference type="AlphaFoldDB" id="A0A934IPU8"/>
<evidence type="ECO:0000256" key="1">
    <source>
        <dbReference type="ARBA" id="ARBA00001947"/>
    </source>
</evidence>
<name>A0A934IPU8_9HYPH</name>
<dbReference type="InterPro" id="IPR006680">
    <property type="entry name" value="Amidohydro-rel"/>
</dbReference>
<dbReference type="NCBIfam" id="NF006679">
    <property type="entry name" value="PRK09228.1"/>
    <property type="match status" value="1"/>
</dbReference>
<keyword evidence="2" id="KW-0479">Metal-binding</keyword>
<dbReference type="EMBL" id="JAEKJA010000005">
    <property type="protein sequence ID" value="MBJ3775404.1"/>
    <property type="molecule type" value="Genomic_DNA"/>
</dbReference>
<comment type="caution">
    <text evidence="6">The sequence shown here is derived from an EMBL/GenBank/DDBJ whole genome shotgun (WGS) entry which is preliminary data.</text>
</comment>
<dbReference type="InterPro" id="IPR032466">
    <property type="entry name" value="Metal_Hydrolase"/>
</dbReference>
<feature type="domain" description="Amidohydrolase-related" evidence="5">
    <location>
        <begin position="62"/>
        <end position="331"/>
    </location>
</feature>
<protein>
    <submittedName>
        <fullName evidence="6">Guanine deaminase</fullName>
        <ecNumber evidence="6">3.5.4.3</ecNumber>
    </submittedName>
</protein>
<keyword evidence="4" id="KW-0862">Zinc</keyword>
<accession>A0A934IPU8</accession>
<dbReference type="InterPro" id="IPR011059">
    <property type="entry name" value="Metal-dep_hydrolase_composite"/>
</dbReference>
<dbReference type="Proteomes" id="UP000609531">
    <property type="component" value="Unassembled WGS sequence"/>
</dbReference>
<dbReference type="GO" id="GO:0008270">
    <property type="term" value="F:zinc ion binding"/>
    <property type="evidence" value="ECO:0007669"/>
    <property type="project" value="TreeGrafter"/>
</dbReference>
<evidence type="ECO:0000313" key="6">
    <source>
        <dbReference type="EMBL" id="MBJ3775404.1"/>
    </source>
</evidence>
<evidence type="ECO:0000256" key="3">
    <source>
        <dbReference type="ARBA" id="ARBA00022801"/>
    </source>
</evidence>
<dbReference type="RefSeq" id="WP_198881303.1">
    <property type="nucleotide sequence ID" value="NZ_JAEKJA010000005.1"/>
</dbReference>
<dbReference type="PANTHER" id="PTHR11271">
    <property type="entry name" value="GUANINE DEAMINASE"/>
    <property type="match status" value="1"/>
</dbReference>
<keyword evidence="3 6" id="KW-0378">Hydrolase</keyword>
<reference evidence="6" key="1">
    <citation type="submission" date="2020-12" db="EMBL/GenBank/DDBJ databases">
        <title>Bacterial taxonomy.</title>
        <authorList>
            <person name="Pan X."/>
        </authorList>
    </citation>
    <scope>NUCLEOTIDE SEQUENCE</scope>
    <source>
        <strain evidence="6">B2012</strain>
    </source>
</reference>
<organism evidence="6 7">
    <name type="scientific">Acuticoccus mangrovi</name>
    <dbReference type="NCBI Taxonomy" id="2796142"/>
    <lineage>
        <taxon>Bacteria</taxon>
        <taxon>Pseudomonadati</taxon>
        <taxon>Pseudomonadota</taxon>
        <taxon>Alphaproteobacteria</taxon>
        <taxon>Hyphomicrobiales</taxon>
        <taxon>Amorphaceae</taxon>
        <taxon>Acuticoccus</taxon>
    </lineage>
</organism>
<dbReference type="GO" id="GO:0005829">
    <property type="term" value="C:cytosol"/>
    <property type="evidence" value="ECO:0007669"/>
    <property type="project" value="TreeGrafter"/>
</dbReference>
<dbReference type="InterPro" id="IPR051607">
    <property type="entry name" value="Metallo-dep_hydrolases"/>
</dbReference>
<dbReference type="Pfam" id="PF01979">
    <property type="entry name" value="Amidohydro_1"/>
    <property type="match status" value="1"/>
</dbReference>
<evidence type="ECO:0000256" key="2">
    <source>
        <dbReference type="ARBA" id="ARBA00022723"/>
    </source>
</evidence>
<dbReference type="PANTHER" id="PTHR11271:SF6">
    <property type="entry name" value="GUANINE DEAMINASE"/>
    <property type="match status" value="1"/>
</dbReference>
<dbReference type="GO" id="GO:0046098">
    <property type="term" value="P:guanine metabolic process"/>
    <property type="evidence" value="ECO:0007669"/>
    <property type="project" value="TreeGrafter"/>
</dbReference>
<evidence type="ECO:0000256" key="4">
    <source>
        <dbReference type="ARBA" id="ARBA00022833"/>
    </source>
</evidence>
<proteinExistence type="predicted"/>